<sequence length="453" mass="49746">MTHATPRTGMDRRSFLSLAGLALAGTATGAVTGALAGCAGTGATAGRDNTADDGLPVTSLTWWSNHPGSSKDHELELIRRWEAHRPDVRINLVDAGKDYSEVANKLNAALTGTEVPDVVVLSDVWWYNFALNNQITPVSEIVDKAGIDPSTYVASLYEDYRIGDRYFAFPYARSTPLFYYNKESWERAGLPDRGPESWEEMARWGQALREQNPRQRPLGWYNAAHNLSWTFAGPLWTMGGAYSHGWELRLTSPETLAAVRWFQEATDPEAGWSSIATDLAVDFSSGRCASGVLSTGDLSGIDKQARFEYGTAPLPNPRGEGGCPTGGAGLAIPRNLPEKRKIAAAQFIDFITNKENTAYWSRNVGYMPVRTTAVEDPEQQEFMARNPNFRTAVDQLAHTRSQDNVRVALPGADPRIGGSLEMVATGRRDVEAVMGNLNNIMSRIYENQVKPLI</sequence>
<evidence type="ECO:0000313" key="2">
    <source>
        <dbReference type="EMBL" id="MEJ4100747.1"/>
    </source>
</evidence>
<dbReference type="RefSeq" id="WP_337890901.1">
    <property type="nucleotide sequence ID" value="NZ_JBAHVI010000010.1"/>
</dbReference>
<comment type="caution">
    <text evidence="2">The sequence shown here is derived from an EMBL/GenBank/DDBJ whole genome shotgun (WGS) entry which is preliminary data.</text>
</comment>
<accession>A0ABU8P373</accession>
<dbReference type="CDD" id="cd14748">
    <property type="entry name" value="PBP2_UgpB"/>
    <property type="match status" value="1"/>
</dbReference>
<dbReference type="PROSITE" id="PS51318">
    <property type="entry name" value="TAT"/>
    <property type="match status" value="1"/>
</dbReference>
<dbReference type="PANTHER" id="PTHR43649:SF30">
    <property type="entry name" value="ABC TRANSPORTER SUBSTRATE-BINDING PROTEIN"/>
    <property type="match status" value="1"/>
</dbReference>
<name>A0ABU8P373_9CORY</name>
<dbReference type="Proteomes" id="UP001359781">
    <property type="component" value="Unassembled WGS sequence"/>
</dbReference>
<dbReference type="InterPro" id="IPR050490">
    <property type="entry name" value="Bact_solute-bd_prot1"/>
</dbReference>
<dbReference type="PANTHER" id="PTHR43649">
    <property type="entry name" value="ARABINOSE-BINDING PROTEIN-RELATED"/>
    <property type="match status" value="1"/>
</dbReference>
<dbReference type="EMBL" id="JBAHVJ010000011">
    <property type="protein sequence ID" value="MEJ4100747.1"/>
    <property type="molecule type" value="Genomic_DNA"/>
</dbReference>
<keyword evidence="3" id="KW-1185">Reference proteome</keyword>
<evidence type="ECO:0000256" key="1">
    <source>
        <dbReference type="SAM" id="SignalP"/>
    </source>
</evidence>
<keyword evidence="1" id="KW-0732">Signal</keyword>
<dbReference type="Pfam" id="PF13416">
    <property type="entry name" value="SBP_bac_8"/>
    <property type="match status" value="1"/>
</dbReference>
<feature type="signal peptide" evidence="1">
    <location>
        <begin position="1"/>
        <end position="29"/>
    </location>
</feature>
<gene>
    <name evidence="2" type="ORF">V5S96_10325</name>
</gene>
<dbReference type="InterPro" id="IPR006311">
    <property type="entry name" value="TAT_signal"/>
</dbReference>
<organism evidence="2 3">
    <name type="scientific">Corynebacterium mastitidis</name>
    <dbReference type="NCBI Taxonomy" id="161890"/>
    <lineage>
        <taxon>Bacteria</taxon>
        <taxon>Bacillati</taxon>
        <taxon>Actinomycetota</taxon>
        <taxon>Actinomycetes</taxon>
        <taxon>Mycobacteriales</taxon>
        <taxon>Corynebacteriaceae</taxon>
        <taxon>Corynebacterium</taxon>
    </lineage>
</organism>
<evidence type="ECO:0000313" key="3">
    <source>
        <dbReference type="Proteomes" id="UP001359781"/>
    </source>
</evidence>
<dbReference type="SUPFAM" id="SSF53850">
    <property type="entry name" value="Periplasmic binding protein-like II"/>
    <property type="match status" value="1"/>
</dbReference>
<reference evidence="2 3" key="1">
    <citation type="submission" date="2024-02" db="EMBL/GenBank/DDBJ databases">
        <title>Whole genome sequencing and characterization of Corynebacterium isolated from the ocular surface of dry eye disease sufferers.</title>
        <authorList>
            <person name="Naqvi M."/>
        </authorList>
    </citation>
    <scope>NUCLEOTIDE SEQUENCE [LARGE SCALE GENOMIC DNA]</scope>
    <source>
        <strain evidence="2 3">PCRF</strain>
    </source>
</reference>
<protein>
    <submittedName>
        <fullName evidence="2">Extracellular solute-binding protein</fullName>
    </submittedName>
</protein>
<feature type="chain" id="PRO_5045452465" evidence="1">
    <location>
        <begin position="30"/>
        <end position="453"/>
    </location>
</feature>
<proteinExistence type="predicted"/>
<dbReference type="InterPro" id="IPR006059">
    <property type="entry name" value="SBP"/>
</dbReference>
<dbReference type="Gene3D" id="3.40.190.10">
    <property type="entry name" value="Periplasmic binding protein-like II"/>
    <property type="match status" value="1"/>
</dbReference>